<reference evidence="2 3" key="1">
    <citation type="submission" date="2024-05" db="EMBL/GenBank/DDBJ databases">
        <title>Sinomonas sp. nov., isolated from a waste landfill.</title>
        <authorList>
            <person name="Zhao Y."/>
        </authorList>
    </citation>
    <scope>NUCLEOTIDE SEQUENCE [LARGE SCALE GENOMIC DNA]</scope>
    <source>
        <strain evidence="2 3">CCTCC AB2014300</strain>
    </source>
</reference>
<feature type="transmembrane region" description="Helical" evidence="1">
    <location>
        <begin position="263"/>
        <end position="283"/>
    </location>
</feature>
<comment type="caution">
    <text evidence="2">The sequence shown here is derived from an EMBL/GenBank/DDBJ whole genome shotgun (WGS) entry which is preliminary data.</text>
</comment>
<sequence length="287" mass="29042">MSATSTEPAPAAPDRQLIGPSFPRVLAAEALKARTVLSTPVLLASAAGLMVGFAALQAWGLGQFKQAAESDPEAAAAFAQQGPDVFLSVPAAGVSFSQLIVGSLAVILIAGEFTTGLSRATFAAVPRRLPVLAAKLLIVVVLAFAVTYAGALVGGLAATPIMAAYDVQVDLASWGVQRDILLNGAFVAAVAAMGLALGALLRNSAGAIVTLVAALFVLPIIAQLIPGDFFEEARKYLPTSAANAMLQAGRDVPAEGLLEPGQGALVLAAYVAVLLAGAFVSLAKRDV</sequence>
<dbReference type="RefSeq" id="WP_345885985.1">
    <property type="nucleotide sequence ID" value="NZ_JBDFRB010000014.1"/>
</dbReference>
<dbReference type="Proteomes" id="UP001422074">
    <property type="component" value="Unassembled WGS sequence"/>
</dbReference>
<feature type="transmembrane region" description="Helical" evidence="1">
    <location>
        <begin position="180"/>
        <end position="201"/>
    </location>
</feature>
<evidence type="ECO:0000256" key="1">
    <source>
        <dbReference type="SAM" id="Phobius"/>
    </source>
</evidence>
<dbReference type="EMBL" id="JBDFRB010000014">
    <property type="protein sequence ID" value="MEN2745550.1"/>
    <property type="molecule type" value="Genomic_DNA"/>
</dbReference>
<feature type="transmembrane region" description="Helical" evidence="1">
    <location>
        <begin position="41"/>
        <end position="60"/>
    </location>
</feature>
<gene>
    <name evidence="2" type="ORF">ABCQ75_13535</name>
</gene>
<feature type="transmembrane region" description="Helical" evidence="1">
    <location>
        <begin position="136"/>
        <end position="160"/>
    </location>
</feature>
<keyword evidence="1" id="KW-0812">Transmembrane</keyword>
<keyword evidence="1" id="KW-1133">Transmembrane helix</keyword>
<organism evidence="2 3">
    <name type="scientific">Sinomonas halotolerans</name>
    <dbReference type="NCBI Taxonomy" id="1644133"/>
    <lineage>
        <taxon>Bacteria</taxon>
        <taxon>Bacillati</taxon>
        <taxon>Actinomycetota</taxon>
        <taxon>Actinomycetes</taxon>
        <taxon>Micrococcales</taxon>
        <taxon>Micrococcaceae</taxon>
        <taxon>Sinomonas</taxon>
    </lineage>
</organism>
<protein>
    <submittedName>
        <fullName evidence="2">ABC transporter permease</fullName>
    </submittedName>
</protein>
<proteinExistence type="predicted"/>
<keyword evidence="3" id="KW-1185">Reference proteome</keyword>
<keyword evidence="1" id="KW-0472">Membrane</keyword>
<feature type="transmembrane region" description="Helical" evidence="1">
    <location>
        <begin position="96"/>
        <end position="115"/>
    </location>
</feature>
<evidence type="ECO:0000313" key="2">
    <source>
        <dbReference type="EMBL" id="MEN2745550.1"/>
    </source>
</evidence>
<accession>A0ABU9X531</accession>
<evidence type="ECO:0000313" key="3">
    <source>
        <dbReference type="Proteomes" id="UP001422074"/>
    </source>
</evidence>
<name>A0ABU9X531_9MICC</name>
<feature type="transmembrane region" description="Helical" evidence="1">
    <location>
        <begin position="208"/>
        <end position="225"/>
    </location>
</feature>